<keyword evidence="3" id="KW-1185">Reference proteome</keyword>
<evidence type="ECO:0000256" key="1">
    <source>
        <dbReference type="SAM" id="Phobius"/>
    </source>
</evidence>
<feature type="transmembrane region" description="Helical" evidence="1">
    <location>
        <begin position="23"/>
        <end position="41"/>
    </location>
</feature>
<evidence type="ECO:0008006" key="4">
    <source>
        <dbReference type="Google" id="ProtNLM"/>
    </source>
</evidence>
<dbReference type="InterPro" id="IPR046730">
    <property type="entry name" value="DUF6622"/>
</dbReference>
<keyword evidence="1" id="KW-1133">Transmembrane helix</keyword>
<comment type="caution">
    <text evidence="2">The sequence shown here is derived from an EMBL/GenBank/DDBJ whole genome shotgun (WGS) entry which is preliminary data.</text>
</comment>
<dbReference type="OrthoDB" id="3034721at2"/>
<protein>
    <recommendedName>
        <fullName evidence="4">Transmembrane protein</fullName>
    </recommendedName>
</protein>
<dbReference type="Proteomes" id="UP000475582">
    <property type="component" value="Unassembled WGS sequence"/>
</dbReference>
<organism evidence="2 3">
    <name type="scientific">Duganella radicis</name>
    <dbReference type="NCBI Taxonomy" id="551988"/>
    <lineage>
        <taxon>Bacteria</taxon>
        <taxon>Pseudomonadati</taxon>
        <taxon>Pseudomonadota</taxon>
        <taxon>Betaproteobacteria</taxon>
        <taxon>Burkholderiales</taxon>
        <taxon>Oxalobacteraceae</taxon>
        <taxon>Telluria group</taxon>
        <taxon>Duganella</taxon>
    </lineage>
</organism>
<dbReference type="Pfam" id="PF20327">
    <property type="entry name" value="DUF6622"/>
    <property type="match status" value="1"/>
</dbReference>
<feature type="transmembrane region" description="Helical" evidence="1">
    <location>
        <begin position="86"/>
        <end position="108"/>
    </location>
</feature>
<gene>
    <name evidence="2" type="ORF">GM676_05025</name>
</gene>
<feature type="transmembrane region" description="Helical" evidence="1">
    <location>
        <begin position="47"/>
        <end position="66"/>
    </location>
</feature>
<dbReference type="EMBL" id="WNKY01000003">
    <property type="protein sequence ID" value="MTV36945.1"/>
    <property type="molecule type" value="Genomic_DNA"/>
</dbReference>
<sequence length="154" mass="16498">MLAFLLYRGYLASQDRELTLQKLAIIPVVMVVLSITSINSHGVLGEAVWAVWVAGVAVAAALVWVLSKGEIAVNRAAGTVLQRGSWAPLMLMIAIFITKYTVGVLSVIHPELVHSLTGSLVVTTLYGLFNGVFIGRLVRYAAAWLRQPAAVAAL</sequence>
<name>A0A6L6PF56_9BURK</name>
<accession>A0A6L6PF56</accession>
<evidence type="ECO:0000313" key="2">
    <source>
        <dbReference type="EMBL" id="MTV36945.1"/>
    </source>
</evidence>
<keyword evidence="1" id="KW-0812">Transmembrane</keyword>
<dbReference type="AlphaFoldDB" id="A0A6L6PF56"/>
<evidence type="ECO:0000313" key="3">
    <source>
        <dbReference type="Proteomes" id="UP000475582"/>
    </source>
</evidence>
<feature type="transmembrane region" description="Helical" evidence="1">
    <location>
        <begin position="120"/>
        <end position="138"/>
    </location>
</feature>
<keyword evidence="1" id="KW-0472">Membrane</keyword>
<proteinExistence type="predicted"/>
<reference evidence="2 3" key="1">
    <citation type="submission" date="2019-11" db="EMBL/GenBank/DDBJ databases">
        <title>Type strains purchased from KCTC, JCM and DSMZ.</title>
        <authorList>
            <person name="Lu H."/>
        </authorList>
    </citation>
    <scope>NUCLEOTIDE SEQUENCE [LARGE SCALE GENOMIC DNA]</scope>
    <source>
        <strain evidence="2 3">KCTC 22382</strain>
    </source>
</reference>